<name>A0A6L9EFT1_9FLAO</name>
<dbReference type="GO" id="GO:0016747">
    <property type="term" value="F:acyltransferase activity, transferring groups other than amino-acyl groups"/>
    <property type="evidence" value="ECO:0007669"/>
    <property type="project" value="InterPro"/>
</dbReference>
<keyword evidence="3" id="KW-1185">Reference proteome</keyword>
<dbReference type="InterPro" id="IPR016181">
    <property type="entry name" value="Acyl_CoA_acyltransferase"/>
</dbReference>
<dbReference type="EMBL" id="WXYO01000007">
    <property type="protein sequence ID" value="NAS13358.1"/>
    <property type="molecule type" value="Genomic_DNA"/>
</dbReference>
<dbReference type="Gene3D" id="3.40.630.30">
    <property type="match status" value="1"/>
</dbReference>
<dbReference type="InterPro" id="IPR000182">
    <property type="entry name" value="GNAT_dom"/>
</dbReference>
<feature type="domain" description="N-acetyltransferase" evidence="1">
    <location>
        <begin position="9"/>
        <end position="174"/>
    </location>
</feature>
<dbReference type="Proteomes" id="UP000475249">
    <property type="component" value="Unassembled WGS sequence"/>
</dbReference>
<dbReference type="SUPFAM" id="SSF55729">
    <property type="entry name" value="Acyl-CoA N-acyltransferases (Nat)"/>
    <property type="match status" value="1"/>
</dbReference>
<accession>A0A6L9EFT1</accession>
<dbReference type="AlphaFoldDB" id="A0A6L9EFT1"/>
<dbReference type="PANTHER" id="PTHR43415">
    <property type="entry name" value="SPERMIDINE N(1)-ACETYLTRANSFERASE"/>
    <property type="match status" value="1"/>
</dbReference>
<keyword evidence="2" id="KW-0808">Transferase</keyword>
<proteinExistence type="predicted"/>
<gene>
    <name evidence="2" type="ORF">GTQ38_15200</name>
</gene>
<reference evidence="2 3" key="1">
    <citation type="submission" date="2020-01" db="EMBL/GenBank/DDBJ databases">
        <title>Bacteria diversity of Porities sp.</title>
        <authorList>
            <person name="Wang G."/>
        </authorList>
    </citation>
    <scope>NUCLEOTIDE SEQUENCE [LARGE SCALE GENOMIC DNA]</scope>
    <source>
        <strain evidence="2 3">R33</strain>
    </source>
</reference>
<dbReference type="PROSITE" id="PS51186">
    <property type="entry name" value="GNAT"/>
    <property type="match status" value="1"/>
</dbReference>
<evidence type="ECO:0000313" key="2">
    <source>
        <dbReference type="EMBL" id="NAS13358.1"/>
    </source>
</evidence>
<dbReference type="RefSeq" id="WP_161436407.1">
    <property type="nucleotide sequence ID" value="NZ_WXYO01000007.1"/>
</dbReference>
<organism evidence="2 3">
    <name type="scientific">Poritiphilus flavus</name>
    <dbReference type="NCBI Taxonomy" id="2697053"/>
    <lineage>
        <taxon>Bacteria</taxon>
        <taxon>Pseudomonadati</taxon>
        <taxon>Bacteroidota</taxon>
        <taxon>Flavobacteriia</taxon>
        <taxon>Flavobacteriales</taxon>
        <taxon>Flavobacteriaceae</taxon>
        <taxon>Poritiphilus</taxon>
    </lineage>
</organism>
<dbReference type="PANTHER" id="PTHR43415:SF3">
    <property type="entry name" value="GNAT-FAMILY ACETYLTRANSFERASE"/>
    <property type="match status" value="1"/>
</dbReference>
<dbReference type="Pfam" id="PF13302">
    <property type="entry name" value="Acetyltransf_3"/>
    <property type="match status" value="1"/>
</dbReference>
<evidence type="ECO:0000259" key="1">
    <source>
        <dbReference type="PROSITE" id="PS51186"/>
    </source>
</evidence>
<sequence>MVNLKGEHIYLRALEPEDLDFLYELENNPDIWEISGTVAPYSKHVLKLYLENAHRDIYEVKQLRLCICNGSDDLVGLIDLFDFDPKNRRAGIGIVIRNEKDRNKGMGAEAIELLYKYAFSILNLRQLYANVGENNTASRNLFEKLGFEQTGIKKDWVLSGGSFKNEIVYQKINN</sequence>
<protein>
    <submittedName>
        <fullName evidence="2">GNAT family N-acetyltransferase</fullName>
    </submittedName>
</protein>
<comment type="caution">
    <text evidence="2">The sequence shown here is derived from an EMBL/GenBank/DDBJ whole genome shotgun (WGS) entry which is preliminary data.</text>
</comment>
<evidence type="ECO:0000313" key="3">
    <source>
        <dbReference type="Proteomes" id="UP000475249"/>
    </source>
</evidence>